<gene>
    <name evidence="6" type="ORF">RKE40_23855</name>
</gene>
<dbReference type="SUPFAM" id="SSF46785">
    <property type="entry name" value="Winged helix' DNA-binding domain"/>
    <property type="match status" value="1"/>
</dbReference>
<evidence type="ECO:0000256" key="3">
    <source>
        <dbReference type="ARBA" id="ARBA00023163"/>
    </source>
</evidence>
<dbReference type="EMBL" id="JAWDID010000053">
    <property type="protein sequence ID" value="MDU0342943.1"/>
    <property type="molecule type" value="Genomic_DNA"/>
</dbReference>
<evidence type="ECO:0000313" key="7">
    <source>
        <dbReference type="Proteomes" id="UP001254257"/>
    </source>
</evidence>
<name>A0ABU3SDS3_9HYPH</name>
<keyword evidence="7" id="KW-1185">Reference proteome</keyword>
<dbReference type="InterPro" id="IPR036388">
    <property type="entry name" value="WH-like_DNA-bd_sf"/>
</dbReference>
<dbReference type="InterPro" id="IPR000524">
    <property type="entry name" value="Tscrpt_reg_HTH_GntR"/>
</dbReference>
<sequence>MPDTAKAPSVDTDKTGAKSPAPRRAADSAERAYKAIRQQLVEFKMRPAERINEVHLAQMLDLSRTPVREALNRLASEGFVVFTPNRGFCFRGVDIDDLLDLFEMRSIIETGAFALACERADEAGIARLQAFWADARMRYENKDPDEILELDEGFHVHLAELANNPEIVRQLIGVNARIRFVRRVQIENGPQHWSLVEDHSRIVQAIVDRDRERGIEILRSHISLTFAEARAVLKEALLKIFLPEQTAPRRGRARSRK</sequence>
<dbReference type="Gene3D" id="1.20.120.530">
    <property type="entry name" value="GntR ligand-binding domain-like"/>
    <property type="match status" value="1"/>
</dbReference>
<organism evidence="6 7">
    <name type="scientific">Bosea rubneri</name>
    <dbReference type="NCBI Taxonomy" id="3075434"/>
    <lineage>
        <taxon>Bacteria</taxon>
        <taxon>Pseudomonadati</taxon>
        <taxon>Pseudomonadota</taxon>
        <taxon>Alphaproteobacteria</taxon>
        <taxon>Hyphomicrobiales</taxon>
        <taxon>Boseaceae</taxon>
        <taxon>Bosea</taxon>
    </lineage>
</organism>
<dbReference type="Pfam" id="PF00392">
    <property type="entry name" value="GntR"/>
    <property type="match status" value="1"/>
</dbReference>
<dbReference type="InterPro" id="IPR011711">
    <property type="entry name" value="GntR_C"/>
</dbReference>
<accession>A0ABU3SDS3</accession>
<evidence type="ECO:0000256" key="1">
    <source>
        <dbReference type="ARBA" id="ARBA00023015"/>
    </source>
</evidence>
<evidence type="ECO:0000313" key="6">
    <source>
        <dbReference type="EMBL" id="MDU0342943.1"/>
    </source>
</evidence>
<dbReference type="PROSITE" id="PS50949">
    <property type="entry name" value="HTH_GNTR"/>
    <property type="match status" value="1"/>
</dbReference>
<feature type="region of interest" description="Disordered" evidence="4">
    <location>
        <begin position="1"/>
        <end position="28"/>
    </location>
</feature>
<dbReference type="InterPro" id="IPR036390">
    <property type="entry name" value="WH_DNA-bd_sf"/>
</dbReference>
<dbReference type="Gene3D" id="1.10.10.10">
    <property type="entry name" value="Winged helix-like DNA-binding domain superfamily/Winged helix DNA-binding domain"/>
    <property type="match status" value="1"/>
</dbReference>
<reference evidence="6 7" key="1">
    <citation type="submission" date="2023-09" db="EMBL/GenBank/DDBJ databases">
        <title>Whole genome shotgun sequencing (WGS) of Bosea sp. ZW T0_25, isolated from stored onions (Allium cepa).</title>
        <authorList>
            <person name="Stoll D.A."/>
            <person name="Huch M."/>
        </authorList>
    </citation>
    <scope>NUCLEOTIDE SEQUENCE [LARGE SCALE GENOMIC DNA]</scope>
    <source>
        <strain evidence="6 7">ZW T0_25</strain>
    </source>
</reference>
<dbReference type="RefSeq" id="WP_316020693.1">
    <property type="nucleotide sequence ID" value="NZ_JAWDID010000053.1"/>
</dbReference>
<evidence type="ECO:0000256" key="4">
    <source>
        <dbReference type="SAM" id="MobiDB-lite"/>
    </source>
</evidence>
<keyword evidence="2" id="KW-0238">DNA-binding</keyword>
<dbReference type="PANTHER" id="PTHR43537">
    <property type="entry name" value="TRANSCRIPTIONAL REGULATOR, GNTR FAMILY"/>
    <property type="match status" value="1"/>
</dbReference>
<dbReference type="SMART" id="SM00345">
    <property type="entry name" value="HTH_GNTR"/>
    <property type="match status" value="1"/>
</dbReference>
<dbReference type="InterPro" id="IPR008920">
    <property type="entry name" value="TF_FadR/GntR_C"/>
</dbReference>
<feature type="domain" description="HTH gntR-type" evidence="5">
    <location>
        <begin position="26"/>
        <end position="93"/>
    </location>
</feature>
<dbReference type="Proteomes" id="UP001254257">
    <property type="component" value="Unassembled WGS sequence"/>
</dbReference>
<keyword evidence="1" id="KW-0805">Transcription regulation</keyword>
<dbReference type="SUPFAM" id="SSF48008">
    <property type="entry name" value="GntR ligand-binding domain-like"/>
    <property type="match status" value="1"/>
</dbReference>
<evidence type="ECO:0000256" key="2">
    <source>
        <dbReference type="ARBA" id="ARBA00023125"/>
    </source>
</evidence>
<keyword evidence="3" id="KW-0804">Transcription</keyword>
<dbReference type="SMART" id="SM00895">
    <property type="entry name" value="FCD"/>
    <property type="match status" value="1"/>
</dbReference>
<evidence type="ECO:0000259" key="5">
    <source>
        <dbReference type="PROSITE" id="PS50949"/>
    </source>
</evidence>
<comment type="caution">
    <text evidence="6">The sequence shown here is derived from an EMBL/GenBank/DDBJ whole genome shotgun (WGS) entry which is preliminary data.</text>
</comment>
<proteinExistence type="predicted"/>
<dbReference type="Pfam" id="PF07729">
    <property type="entry name" value="FCD"/>
    <property type="match status" value="1"/>
</dbReference>
<protein>
    <submittedName>
        <fullName evidence="6">GntR family transcriptional regulator</fullName>
    </submittedName>
</protein>
<dbReference type="PANTHER" id="PTHR43537:SF45">
    <property type="entry name" value="GNTR FAMILY REGULATORY PROTEIN"/>
    <property type="match status" value="1"/>
</dbReference>